<dbReference type="EMBL" id="SRLS01000021">
    <property type="protein sequence ID" value="TGE15487.1"/>
    <property type="molecule type" value="Genomic_DNA"/>
</dbReference>
<dbReference type="Pfam" id="PF13346">
    <property type="entry name" value="ABC2_membrane_5"/>
    <property type="match status" value="1"/>
</dbReference>
<sequence>MKHLLIRNFKLRSWTIALYILLLVINPIYAMVMAKTTWSFILYTPVAIVLMLVSILDSGHLFRIHRRLGGKSSYLFYESLPVSKKDMLNANYITCIVLTLFGALIIGLYNFQATNIDINDLRYSTAISFVYVNFFSIPIAFQKNTERKSEHISYAVYIISMMLVIPFAIALVFTTSNAFLLNNALNTQLYAKFINYGLLLLSVLWMIINYIIQFRHINQRIKKEGFYEAREHH</sequence>
<feature type="transmembrane region" description="Helical" evidence="1">
    <location>
        <begin position="193"/>
        <end position="212"/>
    </location>
</feature>
<keyword evidence="1" id="KW-1133">Transmembrane helix</keyword>
<accession>A0A380FZZ3</accession>
<evidence type="ECO:0000313" key="5">
    <source>
        <dbReference type="Proteomes" id="UP000297598"/>
    </source>
</evidence>
<keyword evidence="5" id="KW-1185">Reference proteome</keyword>
<feature type="transmembrane region" description="Helical" evidence="1">
    <location>
        <begin position="90"/>
        <end position="111"/>
    </location>
</feature>
<reference evidence="3 5" key="2">
    <citation type="submission" date="2019-04" db="EMBL/GenBank/DDBJ databases">
        <title>Genomic characterization of Staphylococcus petrasii strains.</title>
        <authorList>
            <person name="Vrbovska V."/>
            <person name="Kovarovic V."/>
            <person name="Maslanova I."/>
            <person name="Indrakova A."/>
            <person name="Petras P."/>
            <person name="Sedo O."/>
            <person name="Svec P."/>
            <person name="Fisarova L."/>
            <person name="Sedlacek I."/>
            <person name="Doskar J."/>
            <person name="Pantucek R."/>
        </authorList>
    </citation>
    <scope>NUCLEOTIDE SEQUENCE [LARGE SCALE GENOMIC DNA]</scope>
    <source>
        <strain evidence="3 5">P5404</strain>
    </source>
</reference>
<dbReference type="RefSeq" id="WP_103299082.1">
    <property type="nucleotide sequence ID" value="NZ_PPQT01000160.1"/>
</dbReference>
<gene>
    <name evidence="3" type="ORF">BJR09_11235</name>
    <name evidence="2" type="ORF">NCTC13830_01147</name>
</gene>
<evidence type="ECO:0000313" key="2">
    <source>
        <dbReference type="EMBL" id="SUM43700.1"/>
    </source>
</evidence>
<dbReference type="Proteomes" id="UP000297598">
    <property type="component" value="Unassembled WGS sequence"/>
</dbReference>
<keyword evidence="1" id="KW-0812">Transmembrane</keyword>
<reference evidence="2 4" key="1">
    <citation type="submission" date="2018-06" db="EMBL/GenBank/DDBJ databases">
        <authorList>
            <consortium name="Pathogen Informatics"/>
            <person name="Doyle S."/>
        </authorList>
    </citation>
    <scope>NUCLEOTIDE SEQUENCE [LARGE SCALE GENOMIC DNA]</scope>
    <source>
        <strain evidence="2 4">NCTC13830</strain>
    </source>
</reference>
<feature type="transmembrane region" description="Helical" evidence="1">
    <location>
        <begin position="40"/>
        <end position="62"/>
    </location>
</feature>
<dbReference type="NCBIfam" id="NF047560">
    <property type="entry name" value="PSM_export_PmtB"/>
    <property type="match status" value="1"/>
</dbReference>
<evidence type="ECO:0000313" key="4">
    <source>
        <dbReference type="Proteomes" id="UP000254047"/>
    </source>
</evidence>
<protein>
    <submittedName>
        <fullName evidence="3">ABC-2 transporter permease</fullName>
    </submittedName>
    <submittedName>
        <fullName evidence="2">Membrane protein</fullName>
    </submittedName>
</protein>
<dbReference type="Proteomes" id="UP000254047">
    <property type="component" value="Unassembled WGS sequence"/>
</dbReference>
<dbReference type="OrthoDB" id="2407769at2"/>
<feature type="transmembrane region" description="Helical" evidence="1">
    <location>
        <begin position="154"/>
        <end position="173"/>
    </location>
</feature>
<proteinExistence type="predicted"/>
<keyword evidence="1" id="KW-0472">Membrane</keyword>
<dbReference type="AlphaFoldDB" id="A0A380FZZ3"/>
<evidence type="ECO:0000256" key="1">
    <source>
        <dbReference type="SAM" id="Phobius"/>
    </source>
</evidence>
<dbReference type="InterPro" id="IPR025699">
    <property type="entry name" value="ABC2_memb-like"/>
</dbReference>
<dbReference type="EMBL" id="UHDO01000001">
    <property type="protein sequence ID" value="SUM43700.1"/>
    <property type="molecule type" value="Genomic_DNA"/>
</dbReference>
<evidence type="ECO:0000313" key="3">
    <source>
        <dbReference type="EMBL" id="TGE15487.1"/>
    </source>
</evidence>
<feature type="transmembrane region" description="Helical" evidence="1">
    <location>
        <begin position="123"/>
        <end position="142"/>
    </location>
</feature>
<name>A0A380FZZ3_9STAP</name>
<organism evidence="2 4">
    <name type="scientific">Staphylococcus petrasii</name>
    <dbReference type="NCBI Taxonomy" id="1276936"/>
    <lineage>
        <taxon>Bacteria</taxon>
        <taxon>Bacillati</taxon>
        <taxon>Bacillota</taxon>
        <taxon>Bacilli</taxon>
        <taxon>Bacillales</taxon>
        <taxon>Staphylococcaceae</taxon>
        <taxon>Staphylococcus</taxon>
    </lineage>
</organism>